<evidence type="ECO:0000256" key="1">
    <source>
        <dbReference type="SAM" id="SignalP"/>
    </source>
</evidence>
<keyword evidence="2" id="KW-1185">Reference proteome</keyword>
<reference evidence="3" key="1">
    <citation type="submission" date="2022-11" db="UniProtKB">
        <authorList>
            <consortium name="WormBaseParasite"/>
        </authorList>
    </citation>
    <scope>IDENTIFICATION</scope>
</reference>
<proteinExistence type="predicted"/>
<organism evidence="2 3">
    <name type="scientific">Plectus sambesii</name>
    <dbReference type="NCBI Taxonomy" id="2011161"/>
    <lineage>
        <taxon>Eukaryota</taxon>
        <taxon>Metazoa</taxon>
        <taxon>Ecdysozoa</taxon>
        <taxon>Nematoda</taxon>
        <taxon>Chromadorea</taxon>
        <taxon>Plectida</taxon>
        <taxon>Plectina</taxon>
        <taxon>Plectoidea</taxon>
        <taxon>Plectidae</taxon>
        <taxon>Plectus</taxon>
    </lineage>
</organism>
<evidence type="ECO:0000313" key="3">
    <source>
        <dbReference type="WBParaSite" id="PSAMB.scaffold397size53249.g5279.t1"/>
    </source>
</evidence>
<name>A0A914WF03_9BILA</name>
<dbReference type="AlphaFoldDB" id="A0A914WF03"/>
<protein>
    <submittedName>
        <fullName evidence="3">Uncharacterized protein</fullName>
    </submittedName>
</protein>
<feature type="chain" id="PRO_5036904236" evidence="1">
    <location>
        <begin position="21"/>
        <end position="149"/>
    </location>
</feature>
<evidence type="ECO:0000313" key="2">
    <source>
        <dbReference type="Proteomes" id="UP000887566"/>
    </source>
</evidence>
<feature type="signal peptide" evidence="1">
    <location>
        <begin position="1"/>
        <end position="20"/>
    </location>
</feature>
<keyword evidence="1" id="KW-0732">Signal</keyword>
<sequence length="149" mass="16273">MELSLKAAILIIVELGFCHSANLVNNCHQCEKSTGLKMLITASGKCLDLGNTCTDSYFCLKTTTHMDKGGEHLKAHKMGCWNFTTVPGNINATAESGKCYTQNLTEIINGYSTYTEMCLCSDKDYCNTADRKSYAALSCLILAALSLLY</sequence>
<accession>A0A914WF03</accession>
<dbReference type="WBParaSite" id="PSAMB.scaffold397size53249.g5279.t1">
    <property type="protein sequence ID" value="PSAMB.scaffold397size53249.g5279.t1"/>
    <property type="gene ID" value="PSAMB.scaffold397size53249.g5279"/>
</dbReference>
<dbReference type="Proteomes" id="UP000887566">
    <property type="component" value="Unplaced"/>
</dbReference>